<organism evidence="1 2">
    <name type="scientific">Aureibacter tunicatorum</name>
    <dbReference type="NCBI Taxonomy" id="866807"/>
    <lineage>
        <taxon>Bacteria</taxon>
        <taxon>Pseudomonadati</taxon>
        <taxon>Bacteroidota</taxon>
        <taxon>Cytophagia</taxon>
        <taxon>Cytophagales</taxon>
        <taxon>Persicobacteraceae</taxon>
        <taxon>Aureibacter</taxon>
    </lineage>
</organism>
<protein>
    <submittedName>
        <fullName evidence="1">Uncharacterized protein</fullName>
    </submittedName>
</protein>
<sequence>MREFLPNNPEYRILSRGFGHDATTLIRIDQKGDYKLYYKFQDGELCPLRINLKEYYDLFEMTRGMELWQAFVAESLPENIKRRYNGFFRMMEYLLPEADFSKFSFREEVEQLENKSKTFAQFGFRKKLYKTFNENFNQKVEGLSLSVFGQKSLLQMECVEDERNDTLPDDILAFYMEVGGATISYRIKEKNILISIFPGYRVFGTDILNVLPPRTIIGDDRHLLDFLRYHEWLDKGGSNNKQALGEYWEYQSETLNESSYPELMKINVWAHTESDDPAYPNHFMAWRIVDGKTRMYLIKTDRKYVPDSYKPLDLNCDLPTLFDWMIQTKAYSGWHLNIGNQEFLAQAQAQKALDI</sequence>
<dbReference type="EMBL" id="JAVDQD010000011">
    <property type="protein sequence ID" value="MDR6241748.1"/>
    <property type="molecule type" value="Genomic_DNA"/>
</dbReference>
<gene>
    <name evidence="1" type="ORF">HNQ88_004835</name>
</gene>
<evidence type="ECO:0000313" key="2">
    <source>
        <dbReference type="Proteomes" id="UP001185092"/>
    </source>
</evidence>
<dbReference type="RefSeq" id="WP_309942799.1">
    <property type="nucleotide sequence ID" value="NZ_AP025309.1"/>
</dbReference>
<dbReference type="AlphaFoldDB" id="A0AAE3XTE2"/>
<evidence type="ECO:0000313" key="1">
    <source>
        <dbReference type="EMBL" id="MDR6241748.1"/>
    </source>
</evidence>
<keyword evidence="2" id="KW-1185">Reference proteome</keyword>
<proteinExistence type="predicted"/>
<reference evidence="1" key="1">
    <citation type="submission" date="2023-07" db="EMBL/GenBank/DDBJ databases">
        <title>Genomic Encyclopedia of Type Strains, Phase IV (KMG-IV): sequencing the most valuable type-strain genomes for metagenomic binning, comparative biology and taxonomic classification.</title>
        <authorList>
            <person name="Goeker M."/>
        </authorList>
    </citation>
    <scope>NUCLEOTIDE SEQUENCE</scope>
    <source>
        <strain evidence="1">DSM 26174</strain>
    </source>
</reference>
<comment type="caution">
    <text evidence="1">The sequence shown here is derived from an EMBL/GenBank/DDBJ whole genome shotgun (WGS) entry which is preliminary data.</text>
</comment>
<accession>A0AAE3XTE2</accession>
<dbReference type="Proteomes" id="UP001185092">
    <property type="component" value="Unassembled WGS sequence"/>
</dbReference>
<name>A0AAE3XTE2_9BACT</name>